<evidence type="ECO:0000313" key="11">
    <source>
        <dbReference type="Proteomes" id="UP000440578"/>
    </source>
</evidence>
<evidence type="ECO:0000256" key="5">
    <source>
        <dbReference type="ARBA" id="ARBA00022989"/>
    </source>
</evidence>
<feature type="binding site" evidence="7">
    <location>
        <position position="17"/>
    </location>
    <ligand>
        <name>Ca(2+)</name>
        <dbReference type="ChEBI" id="CHEBI:29108"/>
    </ligand>
</feature>
<dbReference type="GO" id="GO:0046872">
    <property type="term" value="F:metal ion binding"/>
    <property type="evidence" value="ECO:0007669"/>
    <property type="project" value="UniProtKB-KW"/>
</dbReference>
<dbReference type="EMBL" id="VIIS01002015">
    <property type="protein sequence ID" value="KAF0289690.1"/>
    <property type="molecule type" value="Genomic_DNA"/>
</dbReference>
<feature type="binding site" evidence="7">
    <location>
        <position position="16"/>
    </location>
    <ligand>
        <name>Ca(2+)</name>
        <dbReference type="ChEBI" id="CHEBI:29108"/>
    </ligand>
</feature>
<gene>
    <name evidence="10" type="primary">ACER3_1</name>
    <name evidence="10" type="ORF">FJT64_012131</name>
</gene>
<evidence type="ECO:0000256" key="2">
    <source>
        <dbReference type="ARBA" id="ARBA00009780"/>
    </source>
</evidence>
<feature type="transmembrane region" description="Helical" evidence="9">
    <location>
        <begin position="252"/>
        <end position="274"/>
    </location>
</feature>
<dbReference type="GO" id="GO:0016811">
    <property type="term" value="F:hydrolase activity, acting on carbon-nitrogen (but not peptide) bonds, in linear amides"/>
    <property type="evidence" value="ECO:0007669"/>
    <property type="project" value="InterPro"/>
</dbReference>
<keyword evidence="5 9" id="KW-1133">Transmembrane helix</keyword>
<comment type="subcellular location">
    <subcellularLocation>
        <location evidence="1">Membrane</location>
        <topology evidence="1">Multi-pass membrane protein</topology>
    </subcellularLocation>
</comment>
<keyword evidence="7" id="KW-0479">Metal-binding</keyword>
<keyword evidence="9" id="KW-0443">Lipid metabolism</keyword>
<dbReference type="InterPro" id="IPR008901">
    <property type="entry name" value="ACER"/>
</dbReference>
<keyword evidence="6 9" id="KW-0472">Membrane</keyword>
<dbReference type="GO" id="GO:0005789">
    <property type="term" value="C:endoplasmic reticulum membrane"/>
    <property type="evidence" value="ECO:0007669"/>
    <property type="project" value="TreeGrafter"/>
</dbReference>
<keyword evidence="4 9" id="KW-0378">Hydrolase</keyword>
<sequence length="310" mass="35665">MAPVQGFWGQPTSTLDWCESNYDVNSYIAEFWNTLSNLSMIVPPLYGIYESCRNQFEVRFTVCFALLIVVGCGSWAFHMTLLYEMQLTDELPMIFCSCFLLYCLADIQHMQTQSHLNWLSVSLVIYSLIFTLSYLLYPNPLLHQAIYGLTTIIITALDVRLVRTQTDRQLWRLFYGGMVCYSTAFLLWNVDNHMCLPISRLRASLPPLLSSPAIAVRYSDLPGGDQCCPVLFHSRLRASLPPLLRPLTQLHAWWHLLAGYASYMHILFCMKIWYNLRQQKAHLTLGKLGLTIRRPEVATNGCKNGHHKTR</sequence>
<evidence type="ECO:0000256" key="8">
    <source>
        <dbReference type="PIRSR" id="PIRSR608901-2"/>
    </source>
</evidence>
<dbReference type="OrthoDB" id="187171at2759"/>
<feature type="transmembrane region" description="Helical" evidence="9">
    <location>
        <begin position="141"/>
        <end position="161"/>
    </location>
</feature>
<dbReference type="PANTHER" id="PTHR46187">
    <property type="entry name" value="ALKALINE CERAMIDASE 3"/>
    <property type="match status" value="1"/>
</dbReference>
<feature type="transmembrane region" description="Helical" evidence="9">
    <location>
        <begin position="173"/>
        <end position="190"/>
    </location>
</feature>
<keyword evidence="3 9" id="KW-0812">Transmembrane</keyword>
<dbReference type="EC" id="3.5.1.-" evidence="9"/>
<evidence type="ECO:0000256" key="7">
    <source>
        <dbReference type="PIRSR" id="PIRSR608901-1"/>
    </source>
</evidence>
<comment type="caution">
    <text evidence="10">The sequence shown here is derived from an EMBL/GenBank/DDBJ whole genome shotgun (WGS) entry which is preliminary data.</text>
</comment>
<evidence type="ECO:0000256" key="3">
    <source>
        <dbReference type="ARBA" id="ARBA00022692"/>
    </source>
</evidence>
<evidence type="ECO:0000313" key="10">
    <source>
        <dbReference type="EMBL" id="KAF0289690.1"/>
    </source>
</evidence>
<name>A0A6A4VEL5_AMPAM</name>
<evidence type="ECO:0000256" key="9">
    <source>
        <dbReference type="RuleBase" id="RU364079"/>
    </source>
</evidence>
<dbReference type="Pfam" id="PF05875">
    <property type="entry name" value="Ceramidase"/>
    <property type="match status" value="1"/>
</dbReference>
<reference evidence="10 11" key="1">
    <citation type="submission" date="2019-07" db="EMBL/GenBank/DDBJ databases">
        <title>Draft genome assembly of a fouling barnacle, Amphibalanus amphitrite (Darwin, 1854): The first reference genome for Thecostraca.</title>
        <authorList>
            <person name="Kim W."/>
        </authorList>
    </citation>
    <scope>NUCLEOTIDE SEQUENCE [LARGE SCALE GENOMIC DNA]</scope>
    <source>
        <strain evidence="10">SNU_AA5</strain>
        <tissue evidence="10">Soma without cirri and trophi</tissue>
    </source>
</reference>
<proteinExistence type="inferred from homology"/>
<feature type="transmembrane region" description="Helical" evidence="9">
    <location>
        <begin position="31"/>
        <end position="49"/>
    </location>
</feature>
<dbReference type="GO" id="GO:0006672">
    <property type="term" value="P:ceramide metabolic process"/>
    <property type="evidence" value="ECO:0007669"/>
    <property type="project" value="InterPro"/>
</dbReference>
<feature type="transmembrane region" description="Helical" evidence="9">
    <location>
        <begin position="116"/>
        <end position="135"/>
    </location>
</feature>
<feature type="binding site" evidence="8">
    <location>
        <position position="78"/>
    </location>
    <ligand>
        <name>Zn(2+)</name>
        <dbReference type="ChEBI" id="CHEBI:29105"/>
        <note>catalytic</note>
    </ligand>
</feature>
<dbReference type="GO" id="GO:0071602">
    <property type="term" value="P:phytosphingosine biosynthetic process"/>
    <property type="evidence" value="ECO:0007669"/>
    <property type="project" value="TreeGrafter"/>
</dbReference>
<keyword evidence="11" id="KW-1185">Reference proteome</keyword>
<feature type="binding site" evidence="8">
    <location>
        <position position="251"/>
    </location>
    <ligand>
        <name>Zn(2+)</name>
        <dbReference type="ChEBI" id="CHEBI:29105"/>
        <note>catalytic</note>
    </ligand>
</feature>
<evidence type="ECO:0000256" key="6">
    <source>
        <dbReference type="ARBA" id="ARBA00023136"/>
    </source>
</evidence>
<organism evidence="10 11">
    <name type="scientific">Amphibalanus amphitrite</name>
    <name type="common">Striped barnacle</name>
    <name type="synonym">Balanus amphitrite</name>
    <dbReference type="NCBI Taxonomy" id="1232801"/>
    <lineage>
        <taxon>Eukaryota</taxon>
        <taxon>Metazoa</taxon>
        <taxon>Ecdysozoa</taxon>
        <taxon>Arthropoda</taxon>
        <taxon>Crustacea</taxon>
        <taxon>Multicrustacea</taxon>
        <taxon>Cirripedia</taxon>
        <taxon>Thoracica</taxon>
        <taxon>Thoracicalcarea</taxon>
        <taxon>Balanomorpha</taxon>
        <taxon>Balanoidea</taxon>
        <taxon>Balanidae</taxon>
        <taxon>Amphibalaninae</taxon>
        <taxon>Amphibalanus</taxon>
    </lineage>
</organism>
<evidence type="ECO:0000256" key="1">
    <source>
        <dbReference type="ARBA" id="ARBA00004141"/>
    </source>
</evidence>
<comment type="similarity">
    <text evidence="2 9">Belongs to the alkaline ceramidase family.</text>
</comment>
<dbReference type="Proteomes" id="UP000440578">
    <property type="component" value="Unassembled WGS sequence"/>
</dbReference>
<feature type="binding site" evidence="8">
    <location>
        <position position="255"/>
    </location>
    <ligand>
        <name>Zn(2+)</name>
        <dbReference type="ChEBI" id="CHEBI:29105"/>
        <note>catalytic</note>
    </ligand>
</feature>
<feature type="transmembrane region" description="Helical" evidence="9">
    <location>
        <begin position="61"/>
        <end position="79"/>
    </location>
</feature>
<keyword evidence="7" id="KW-0106">Calcium</keyword>
<feature type="binding site" evidence="7">
    <location>
        <position position="19"/>
    </location>
    <ligand>
        <name>Ca(2+)</name>
        <dbReference type="ChEBI" id="CHEBI:29108"/>
    </ligand>
</feature>
<comment type="cofactor">
    <cofactor evidence="8">
        <name>Zn(2+)</name>
        <dbReference type="ChEBI" id="CHEBI:29105"/>
    </cofactor>
</comment>
<keyword evidence="8" id="KW-0862">Zinc</keyword>
<feature type="transmembrane region" description="Helical" evidence="9">
    <location>
        <begin position="91"/>
        <end position="109"/>
    </location>
</feature>
<protein>
    <recommendedName>
        <fullName evidence="9">Alkaline ceramidase</fullName>
        <ecNumber evidence="9">3.5.1.-</ecNumber>
    </recommendedName>
</protein>
<dbReference type="PANTHER" id="PTHR46187:SF3">
    <property type="entry name" value="ALKALINE CERAMIDASE 3"/>
    <property type="match status" value="1"/>
</dbReference>
<evidence type="ECO:0000256" key="4">
    <source>
        <dbReference type="ARBA" id="ARBA00022801"/>
    </source>
</evidence>
<dbReference type="AlphaFoldDB" id="A0A6A4VEL5"/>
<comment type="function">
    <text evidence="9">Hydrolyzes the sphingolipid ceramide into sphingosine and free fatty acid.</text>
</comment>
<feature type="binding site" evidence="7">
    <location>
        <position position="21"/>
    </location>
    <ligand>
        <name>Ca(2+)</name>
        <dbReference type="ChEBI" id="CHEBI:29108"/>
    </ligand>
</feature>
<accession>A0A6A4VEL5</accession>
<feature type="binding site" evidence="7">
    <location>
        <position position="30"/>
    </location>
    <ligand>
        <name>Ca(2+)</name>
        <dbReference type="ChEBI" id="CHEBI:29108"/>
    </ligand>
</feature>